<evidence type="ECO:0000256" key="7">
    <source>
        <dbReference type="ARBA" id="ARBA00022989"/>
    </source>
</evidence>
<evidence type="ECO:0000256" key="11">
    <source>
        <dbReference type="SAM" id="Phobius"/>
    </source>
</evidence>
<organism evidence="12 13">
    <name type="scientific">Rhizoctonia solani</name>
    <dbReference type="NCBI Taxonomy" id="456999"/>
    <lineage>
        <taxon>Eukaryota</taxon>
        <taxon>Fungi</taxon>
        <taxon>Dikarya</taxon>
        <taxon>Basidiomycota</taxon>
        <taxon>Agaricomycotina</taxon>
        <taxon>Agaricomycetes</taxon>
        <taxon>Cantharellales</taxon>
        <taxon>Ceratobasidiaceae</taxon>
        <taxon>Rhizoctonia</taxon>
    </lineage>
</organism>
<evidence type="ECO:0000256" key="6">
    <source>
        <dbReference type="ARBA" id="ARBA00022824"/>
    </source>
</evidence>
<keyword evidence="5 11" id="KW-0812">Transmembrane</keyword>
<evidence type="ECO:0000256" key="2">
    <source>
        <dbReference type="ARBA" id="ARBA00004687"/>
    </source>
</evidence>
<accession>A0A8H7IM87</accession>
<evidence type="ECO:0000256" key="3">
    <source>
        <dbReference type="ARBA" id="ARBA00005316"/>
    </source>
</evidence>
<name>A0A8H7IM87_9AGAM</name>
<dbReference type="EMBL" id="JACYCF010000001">
    <property type="protein sequence ID" value="KAF8761040.1"/>
    <property type="molecule type" value="Genomic_DNA"/>
</dbReference>
<comment type="pathway">
    <text evidence="2">Glycolipid biosynthesis; glycosylphosphatidylinositol-anchor biosynthesis.</text>
</comment>
<dbReference type="GO" id="GO:0042765">
    <property type="term" value="C:GPI-anchor transamidase complex"/>
    <property type="evidence" value="ECO:0007669"/>
    <property type="project" value="InterPro"/>
</dbReference>
<comment type="subcellular location">
    <subcellularLocation>
        <location evidence="1">Endoplasmic reticulum membrane</location>
        <topology evidence="1">Multi-pass membrane protein</topology>
    </subcellularLocation>
</comment>
<keyword evidence="6" id="KW-0256">Endoplasmic reticulum</keyword>
<dbReference type="PANTHER" id="PTHR21072">
    <property type="entry name" value="GPI TRANSAMIDASE COMPONENT PIG-S"/>
    <property type="match status" value="1"/>
</dbReference>
<evidence type="ECO:0000256" key="10">
    <source>
        <dbReference type="SAM" id="MobiDB-lite"/>
    </source>
</evidence>
<comment type="caution">
    <text evidence="12">The sequence shown here is derived from an EMBL/GenBank/DDBJ whole genome shotgun (WGS) entry which is preliminary data.</text>
</comment>
<dbReference type="GO" id="GO:0016255">
    <property type="term" value="P:attachment of GPI anchor to protein"/>
    <property type="evidence" value="ECO:0007669"/>
    <property type="project" value="InterPro"/>
</dbReference>
<comment type="similarity">
    <text evidence="3">Belongs to the PIGS family.</text>
</comment>
<dbReference type="AlphaFoldDB" id="A0A8H7IM87"/>
<dbReference type="PANTHER" id="PTHR21072:SF13">
    <property type="entry name" value="GPI TRANSAMIDASE COMPONENT PIG-S"/>
    <property type="match status" value="1"/>
</dbReference>
<evidence type="ECO:0000313" key="13">
    <source>
        <dbReference type="Proteomes" id="UP000614334"/>
    </source>
</evidence>
<evidence type="ECO:0000256" key="5">
    <source>
        <dbReference type="ARBA" id="ARBA00022692"/>
    </source>
</evidence>
<gene>
    <name evidence="12" type="ORF">RHS01_00413</name>
</gene>
<dbReference type="GO" id="GO:0006506">
    <property type="term" value="P:GPI anchor biosynthetic process"/>
    <property type="evidence" value="ECO:0007669"/>
    <property type="project" value="UniProtKB-UniPathway"/>
</dbReference>
<keyword evidence="9" id="KW-0325">Glycoprotein</keyword>
<feature type="transmembrane region" description="Helical" evidence="11">
    <location>
        <begin position="32"/>
        <end position="50"/>
    </location>
</feature>
<dbReference type="UniPathway" id="UPA00196"/>
<evidence type="ECO:0000256" key="8">
    <source>
        <dbReference type="ARBA" id="ARBA00023136"/>
    </source>
</evidence>
<feature type="region of interest" description="Disordered" evidence="10">
    <location>
        <begin position="1"/>
        <end position="22"/>
    </location>
</feature>
<evidence type="ECO:0000256" key="9">
    <source>
        <dbReference type="ARBA" id="ARBA00023180"/>
    </source>
</evidence>
<feature type="transmembrane region" description="Helical" evidence="11">
    <location>
        <begin position="481"/>
        <end position="500"/>
    </location>
</feature>
<evidence type="ECO:0000256" key="1">
    <source>
        <dbReference type="ARBA" id="ARBA00004477"/>
    </source>
</evidence>
<protein>
    <submittedName>
        <fullName evidence="12">Phosphatidylinositol-glycan biosynthesis class S protein</fullName>
    </submittedName>
</protein>
<reference evidence="12" key="1">
    <citation type="submission" date="2020-09" db="EMBL/GenBank/DDBJ databases">
        <title>Comparative genome analyses of four rice-infecting Rhizoctonia solani isolates reveal extensive enrichment of homogalacturonan modification genes.</title>
        <authorList>
            <person name="Lee D.-Y."/>
            <person name="Jeon J."/>
            <person name="Kim K.-T."/>
            <person name="Cheong K."/>
            <person name="Song H."/>
            <person name="Choi G."/>
            <person name="Ko J."/>
            <person name="Opiyo S.O."/>
            <person name="Zuo S."/>
            <person name="Madhav S."/>
            <person name="Lee Y.-H."/>
            <person name="Wang G.-L."/>
        </authorList>
    </citation>
    <scope>NUCLEOTIDE SEQUENCE</scope>
    <source>
        <strain evidence="12">AG1-IA B2</strain>
    </source>
</reference>
<dbReference type="Pfam" id="PF10510">
    <property type="entry name" value="PIG-S"/>
    <property type="match status" value="1"/>
</dbReference>
<keyword evidence="7 11" id="KW-1133">Transmembrane helix</keyword>
<evidence type="ECO:0000313" key="12">
    <source>
        <dbReference type="EMBL" id="KAF8761040.1"/>
    </source>
</evidence>
<dbReference type="InterPro" id="IPR019540">
    <property type="entry name" value="PtdIno-glycan_biosynth_class_S"/>
</dbReference>
<sequence length="521" mass="57622">MAIKPHMLTSTTPQTPRLSTPSYPHDKGRFKIIIAYWLVLIAAGPAWWVLTTVQRLPLPEVRVKEASSQSVRIPIDVNVDVTDGLCDATMLAAKLQISWDKSHGTELHDIWNVLDVRIGALGSHRPDTFCTTYNVTVRYGYDDDPQLCTTVPLNYSAAVDVTQLVGKVTSSLRALLAPPTQNTELRVAQYSPKYRLAFSLLNEDAAYGGAISGWSVETAIKEYLQPTLDELNILHNFTIESQVQFYAPLTTEPIAAQDGYALNQEQLTIFVNSAEWTLSSSVSNDPVLHFVLFVPSLARRPLYIQDVQGKITQFNSFLLPQWGGVAIMNPKSDGTANSVLTLQDLRPIFHIFRKQLEGLLGVPVLPPPVGLQLDRAAVSKQVLTGWQLDTLLRRRALENIRGSVQTLNSIIDLTGQIENMPIGLSVRNDILSALEELSQTHNATHPAQTLTHSALSLQFASRAFFNPSMVGLLYFPAEHKYAVYTPLFAPIAVPLVVSVIRELKSRRKGVASTGRSRPKAE</sequence>
<feature type="compositionally biased region" description="Polar residues" evidence="10">
    <location>
        <begin position="8"/>
        <end position="22"/>
    </location>
</feature>
<proteinExistence type="inferred from homology"/>
<keyword evidence="4" id="KW-0337">GPI-anchor biosynthesis</keyword>
<evidence type="ECO:0000256" key="4">
    <source>
        <dbReference type="ARBA" id="ARBA00022502"/>
    </source>
</evidence>
<dbReference type="Proteomes" id="UP000614334">
    <property type="component" value="Unassembled WGS sequence"/>
</dbReference>
<keyword evidence="8 11" id="KW-0472">Membrane</keyword>